<keyword evidence="1" id="KW-0472">Membrane</keyword>
<proteinExistence type="predicted"/>
<dbReference type="Pfam" id="PF13413">
    <property type="entry name" value="HTH_25"/>
    <property type="match status" value="1"/>
</dbReference>
<feature type="domain" description="PEGA" evidence="2">
    <location>
        <begin position="135"/>
        <end position="198"/>
    </location>
</feature>
<sequence length="306" mass="32530">MLQQARLERGLSLQEVSANTHIRLDYLQALEAENLAALPERTFARSFLSQYARELGLEPAPLLEELDRALPAPTKATYTHYAQPPRQSSFGALLPVLLGGLLLLGGVGYFVTRNQSAQTAAKPTPAPETPVPVSVNLTVNSLPTGARVFLDNRELGRTPVQSFPVEARKGAVLRVEYGGRLSFKQQVDLRTGRNLRVRLMPVGLGPSVMTDVATGSVQESLPVPPPAAPPVTVKGVTLRFSGDSWLRVTGAGGRLLFEGIVPAGTVKTYDRGITVRAGNAAAVRVSVDGSDPVAMGSAGQAVTQSY</sequence>
<dbReference type="Pfam" id="PF13464">
    <property type="entry name" value="RodZ_C"/>
    <property type="match status" value="1"/>
</dbReference>
<dbReference type="InterPro" id="IPR010982">
    <property type="entry name" value="Lambda_DNA-bd_dom_sf"/>
</dbReference>
<dbReference type="PANTHER" id="PTHR34475">
    <property type="match status" value="1"/>
</dbReference>
<keyword evidence="1" id="KW-0812">Transmembrane</keyword>
<dbReference type="InterPro" id="IPR013229">
    <property type="entry name" value="PEGA"/>
</dbReference>
<dbReference type="Pfam" id="PF08308">
    <property type="entry name" value="PEGA"/>
    <property type="match status" value="1"/>
</dbReference>
<evidence type="ECO:0000313" key="4">
    <source>
        <dbReference type="EMBL" id="GAA5503919.1"/>
    </source>
</evidence>
<gene>
    <name evidence="4" type="ORF">Dxin01_03687</name>
</gene>
<reference evidence="4 5" key="1">
    <citation type="submission" date="2024-02" db="EMBL/GenBank/DDBJ databases">
        <title>Deinococcus xinjiangensis NBRC 107630.</title>
        <authorList>
            <person name="Ichikawa N."/>
            <person name="Katano-Makiyama Y."/>
            <person name="Hidaka K."/>
        </authorList>
    </citation>
    <scope>NUCLEOTIDE SEQUENCE [LARGE SCALE GENOMIC DNA]</scope>
    <source>
        <strain evidence="4 5">NBRC 107630</strain>
    </source>
</reference>
<name>A0ABP9VFB1_9DEIO</name>
<dbReference type="Proteomes" id="UP001458946">
    <property type="component" value="Unassembled WGS sequence"/>
</dbReference>
<dbReference type="PANTHER" id="PTHR34475:SF1">
    <property type="entry name" value="CYTOSKELETON PROTEIN RODZ"/>
    <property type="match status" value="1"/>
</dbReference>
<evidence type="ECO:0000313" key="5">
    <source>
        <dbReference type="Proteomes" id="UP001458946"/>
    </source>
</evidence>
<organism evidence="4 5">
    <name type="scientific">Deinococcus xinjiangensis</name>
    <dbReference type="NCBI Taxonomy" id="457454"/>
    <lineage>
        <taxon>Bacteria</taxon>
        <taxon>Thermotogati</taxon>
        <taxon>Deinococcota</taxon>
        <taxon>Deinococci</taxon>
        <taxon>Deinococcales</taxon>
        <taxon>Deinococcaceae</taxon>
        <taxon>Deinococcus</taxon>
    </lineage>
</organism>
<evidence type="ECO:0000259" key="2">
    <source>
        <dbReference type="Pfam" id="PF08308"/>
    </source>
</evidence>
<keyword evidence="5" id="KW-1185">Reference proteome</keyword>
<dbReference type="InterPro" id="IPR050400">
    <property type="entry name" value="Bact_Cytoskel_RodZ"/>
</dbReference>
<keyword evidence="1" id="KW-1133">Transmembrane helix</keyword>
<dbReference type="Gene3D" id="1.10.260.40">
    <property type="entry name" value="lambda repressor-like DNA-binding domains"/>
    <property type="match status" value="1"/>
</dbReference>
<feature type="domain" description="Cytoskeleton protein RodZ-like C-terminal" evidence="3">
    <location>
        <begin position="237"/>
        <end position="300"/>
    </location>
</feature>
<dbReference type="EMBL" id="BAABRN010000074">
    <property type="protein sequence ID" value="GAA5503919.1"/>
    <property type="molecule type" value="Genomic_DNA"/>
</dbReference>
<protein>
    <recommendedName>
        <fullName evidence="6">DUF4115 domain-containing protein</fullName>
    </recommendedName>
</protein>
<accession>A0ABP9VFB1</accession>
<dbReference type="InterPro" id="IPR025194">
    <property type="entry name" value="RodZ-like_C"/>
</dbReference>
<comment type="caution">
    <text evidence="4">The sequence shown here is derived from an EMBL/GenBank/DDBJ whole genome shotgun (WGS) entry which is preliminary data.</text>
</comment>
<evidence type="ECO:0000256" key="1">
    <source>
        <dbReference type="SAM" id="Phobius"/>
    </source>
</evidence>
<evidence type="ECO:0000259" key="3">
    <source>
        <dbReference type="Pfam" id="PF13464"/>
    </source>
</evidence>
<feature type="transmembrane region" description="Helical" evidence="1">
    <location>
        <begin position="90"/>
        <end position="111"/>
    </location>
</feature>
<evidence type="ECO:0008006" key="6">
    <source>
        <dbReference type="Google" id="ProtNLM"/>
    </source>
</evidence>